<sequence>MADTNKYYLFDAFGVELEYMIVDKSTLNVKPLCDVLMKEVTGAFLSDFENGAIAWSNELVNHVVELKTNGPASELLGLSDLFHQNIKKINSILEKHDAILMPGGSHPWMNPFEETMLWKHDYNAIYALYNRIFNCRGHGWSNLQSTHINLPFNGDDEFARLHAAIRIVLPLIPALCASSPIMDAKFTGFSDGRLEAYRHNQVKIPVIAGKVIPEQAFSEADYYNMIFEPIKTAIKPFDKEGILEHHFLNSRGAIARFDRGAIEIRLIDIQESPKADLAIVELIVAVLRLLVNEVFEPLEVQKSWKEDVLAEMLISAIKRGENSLIDNQEFLQQFGINEKNSVPAGEVWKHLFNISKSCLSTEAIDILTDILRHGTLSSRILRAVNEDYSPDNLQRVYAKLTDCLIKNQLFA</sequence>
<dbReference type="Pfam" id="PF04107">
    <property type="entry name" value="GCS2"/>
    <property type="match status" value="1"/>
</dbReference>
<dbReference type="EMBL" id="SLWK01000003">
    <property type="protein sequence ID" value="TCO09114.1"/>
    <property type="molecule type" value="Genomic_DNA"/>
</dbReference>
<name>A0A4R2GJY0_9BACT</name>
<organism evidence="1 2">
    <name type="scientific">Natronoflexus pectinivorans</name>
    <dbReference type="NCBI Taxonomy" id="682526"/>
    <lineage>
        <taxon>Bacteria</taxon>
        <taxon>Pseudomonadati</taxon>
        <taxon>Bacteroidota</taxon>
        <taxon>Bacteroidia</taxon>
        <taxon>Marinilabiliales</taxon>
        <taxon>Marinilabiliaceae</taxon>
        <taxon>Natronoflexus</taxon>
    </lineage>
</organism>
<keyword evidence="1" id="KW-0436">Ligase</keyword>
<dbReference type="GO" id="GO:0042398">
    <property type="term" value="P:modified amino acid biosynthetic process"/>
    <property type="evidence" value="ECO:0007669"/>
    <property type="project" value="InterPro"/>
</dbReference>
<dbReference type="OrthoDB" id="9804786at2"/>
<dbReference type="InterPro" id="IPR050141">
    <property type="entry name" value="GCL_type2/YbdK_subfam"/>
</dbReference>
<dbReference type="GO" id="GO:0004357">
    <property type="term" value="F:glutamate-cysteine ligase activity"/>
    <property type="evidence" value="ECO:0007669"/>
    <property type="project" value="InterPro"/>
</dbReference>
<dbReference type="RefSeq" id="WP_132432893.1">
    <property type="nucleotide sequence ID" value="NZ_SLWK01000003.1"/>
</dbReference>
<gene>
    <name evidence="1" type="ORF">EV194_10325</name>
</gene>
<evidence type="ECO:0000313" key="2">
    <source>
        <dbReference type="Proteomes" id="UP000295221"/>
    </source>
</evidence>
<accession>A0A4R2GJY0</accession>
<dbReference type="AlphaFoldDB" id="A0A4R2GJY0"/>
<dbReference type="PANTHER" id="PTHR36510:SF1">
    <property type="entry name" value="GLUTAMATE--CYSTEINE LIGASE 2-RELATED"/>
    <property type="match status" value="1"/>
</dbReference>
<proteinExistence type="predicted"/>
<reference evidence="1 2" key="1">
    <citation type="submission" date="2019-03" db="EMBL/GenBank/DDBJ databases">
        <title>Genomic Encyclopedia of Type Strains, Phase IV (KMG-IV): sequencing the most valuable type-strain genomes for metagenomic binning, comparative biology and taxonomic classification.</title>
        <authorList>
            <person name="Goeker M."/>
        </authorList>
    </citation>
    <scope>NUCLEOTIDE SEQUENCE [LARGE SCALE GENOMIC DNA]</scope>
    <source>
        <strain evidence="1 2">DSM 24179</strain>
    </source>
</reference>
<dbReference type="InterPro" id="IPR006336">
    <property type="entry name" value="GCS2"/>
</dbReference>
<dbReference type="SUPFAM" id="SSF55931">
    <property type="entry name" value="Glutamine synthetase/guanido kinase"/>
    <property type="match status" value="1"/>
</dbReference>
<evidence type="ECO:0000313" key="1">
    <source>
        <dbReference type="EMBL" id="TCO09114.1"/>
    </source>
</evidence>
<dbReference type="Proteomes" id="UP000295221">
    <property type="component" value="Unassembled WGS sequence"/>
</dbReference>
<dbReference type="PANTHER" id="PTHR36510">
    <property type="entry name" value="GLUTAMATE--CYSTEINE LIGASE 2-RELATED"/>
    <property type="match status" value="1"/>
</dbReference>
<protein>
    <submittedName>
        <fullName evidence="1">Carboxylate-amine ligase</fullName>
    </submittedName>
</protein>
<comment type="caution">
    <text evidence="1">The sequence shown here is derived from an EMBL/GenBank/DDBJ whole genome shotgun (WGS) entry which is preliminary data.</text>
</comment>
<dbReference type="InterPro" id="IPR014746">
    <property type="entry name" value="Gln_synth/guanido_kin_cat_dom"/>
</dbReference>
<dbReference type="Gene3D" id="3.30.590.20">
    <property type="match status" value="1"/>
</dbReference>
<keyword evidence="2" id="KW-1185">Reference proteome</keyword>